<dbReference type="EMBL" id="AK038758">
    <property type="protein sequence ID" value="BAC30126.1"/>
    <property type="molecule type" value="mRNA"/>
</dbReference>
<feature type="compositionally biased region" description="Basic residues" evidence="1">
    <location>
        <begin position="46"/>
        <end position="59"/>
    </location>
</feature>
<feature type="compositionally biased region" description="Gly residues" evidence="1">
    <location>
        <begin position="1"/>
        <end position="10"/>
    </location>
</feature>
<feature type="compositionally biased region" description="Basic and acidic residues" evidence="1">
    <location>
        <begin position="112"/>
        <end position="123"/>
    </location>
</feature>
<proteinExistence type="evidence at transcript level"/>
<sequence>RRTAAPGGGWAMVSRSRTPASTQLPSVTVTGAQCSYTREARASRDRSKRAITRAPRQRRGSPEPQRGQQDLAEVRAQLPERWLRLRHLERLGPLLKPHAQLHGESRTASFGRPREETESKELRACAPEESPALAARSTTPPRAFRSSGGPSACASLSLARRATSPPGGEARTAQALGLLGRT</sequence>
<reference evidence="2" key="8">
    <citation type="journal article" date="2005" name="Science">
        <title>Antisense Transcription in the Mammalian Transcriptome.</title>
        <authorList>
            <consortium name="RIKEN Genome Exploration Research Group and Genome Science Group (Genome Network Project Core Group) and the FANTOM Consortium"/>
        </authorList>
    </citation>
    <scope>NUCLEOTIDE SEQUENCE</scope>
    <source>
        <strain evidence="2">C57BL/6J</strain>
        <tissue evidence="2">Hypothalamus</tissue>
    </source>
</reference>
<dbReference type="AlphaFoldDB" id="Q8CAH3"/>
<organism evidence="2">
    <name type="scientific">Mus musculus</name>
    <name type="common">Mouse</name>
    <dbReference type="NCBI Taxonomy" id="10090"/>
    <lineage>
        <taxon>Eukaryota</taxon>
        <taxon>Metazoa</taxon>
        <taxon>Chordata</taxon>
        <taxon>Craniata</taxon>
        <taxon>Vertebrata</taxon>
        <taxon>Euteleostomi</taxon>
        <taxon>Mammalia</taxon>
        <taxon>Eutheria</taxon>
        <taxon>Euarchontoglires</taxon>
        <taxon>Glires</taxon>
        <taxon>Rodentia</taxon>
        <taxon>Myomorpha</taxon>
        <taxon>Muroidea</taxon>
        <taxon>Muridae</taxon>
        <taxon>Murinae</taxon>
        <taxon>Mus</taxon>
        <taxon>Mus</taxon>
    </lineage>
</organism>
<reference evidence="2" key="6">
    <citation type="journal article" date="2002" name="Nature">
        <title>Analysis of the mouse transcriptome based on functional annotation of 60,770 full-length cDNAs.</title>
        <authorList>
            <consortium name="The FANTOM Consortium and the RIKEN Genome Exploration Research Group Phase I and II Team"/>
        </authorList>
    </citation>
    <scope>NUCLEOTIDE SEQUENCE</scope>
    <source>
        <strain evidence="2">C57BL/6J</strain>
        <tissue evidence="2">Hypothalamus</tissue>
    </source>
</reference>
<reference evidence="2" key="5">
    <citation type="submission" date="2001-07" db="EMBL/GenBank/DDBJ databases">
        <authorList>
            <person name="Adachi J."/>
            <person name="Aizawa K."/>
            <person name="Akimura T."/>
            <person name="Arakawa T."/>
            <person name="Bono H."/>
            <person name="Carninci P."/>
            <person name="Fukuda S."/>
            <person name="Furuno M."/>
            <person name="Hanagaki T."/>
            <person name="Hara A."/>
            <person name="Hashizume W."/>
            <person name="Hayashida K."/>
            <person name="Hayatsu N."/>
            <person name="Hiramoto K."/>
            <person name="Hiraoka T."/>
            <person name="Hirozane T."/>
            <person name="Hori F."/>
            <person name="Imotani K."/>
            <person name="Ishii Y."/>
            <person name="Itoh M."/>
            <person name="Kagawa I."/>
            <person name="Kasukawa T."/>
            <person name="Katoh H."/>
            <person name="Kawai J."/>
            <person name="Kojima Y."/>
            <person name="Kondo S."/>
            <person name="Konno H."/>
            <person name="Kouda M."/>
            <person name="Koya S."/>
            <person name="Kurihara C."/>
            <person name="Matsuyama T."/>
            <person name="Miyazaki A."/>
            <person name="Murata M."/>
            <person name="Nakamura M."/>
            <person name="Nishi K."/>
            <person name="Nomura K."/>
            <person name="Numazaki R."/>
            <person name="Ohno M."/>
            <person name="Ohsato N."/>
            <person name="Okazaki Y."/>
            <person name="Saito R."/>
            <person name="Saitoh H."/>
            <person name="Sakai C."/>
            <person name="Sakai K."/>
            <person name="Sakazume N."/>
            <person name="Sano H."/>
            <person name="Sasaki D."/>
            <person name="Shibata K."/>
            <person name="Shinagawa A."/>
            <person name="Shiraki T."/>
            <person name="Sogabe Y."/>
            <person name="Tagami M."/>
            <person name="Tagawa A."/>
            <person name="Takahashi F."/>
            <person name="Takaku-Akahira S."/>
            <person name="Takeda Y."/>
            <person name="Tanaka T."/>
            <person name="Tomaru A."/>
            <person name="Toya T."/>
            <person name="Yasunishi A."/>
            <person name="Muramatsu M."/>
            <person name="Hayashizaki Y."/>
        </authorList>
    </citation>
    <scope>NUCLEOTIDE SEQUENCE</scope>
    <source>
        <strain evidence="2">C57BL/6J</strain>
        <tissue evidence="2">Hypothalamus</tissue>
    </source>
</reference>
<feature type="region of interest" description="Disordered" evidence="1">
    <location>
        <begin position="96"/>
        <end position="182"/>
    </location>
</feature>
<feature type="region of interest" description="Disordered" evidence="1">
    <location>
        <begin position="1"/>
        <end position="72"/>
    </location>
</feature>
<feature type="compositionally biased region" description="Polar residues" evidence="1">
    <location>
        <begin position="15"/>
        <end position="36"/>
    </location>
</feature>
<reference evidence="2" key="1">
    <citation type="journal article" date="1999" name="Methods Enzymol.">
        <title>High-efficiency full-length cDNA cloning.</title>
        <authorList>
            <person name="Carninci P."/>
            <person name="Hayashizaki Y."/>
        </authorList>
    </citation>
    <scope>NUCLEOTIDE SEQUENCE</scope>
    <source>
        <strain evidence="2">C57BL/6J</strain>
        <tissue evidence="2">Hypothalamus</tissue>
    </source>
</reference>
<feature type="compositionally biased region" description="Low complexity" evidence="1">
    <location>
        <begin position="151"/>
        <end position="164"/>
    </location>
</feature>
<evidence type="ECO:0000256" key="1">
    <source>
        <dbReference type="SAM" id="MobiDB-lite"/>
    </source>
</evidence>
<reference evidence="2" key="4">
    <citation type="journal article" date="2001" name="Nature">
        <title>Functional annotation of a full-length mouse cDNA collection.</title>
        <authorList>
            <consortium name="The RIKEN Genome Exploration Research Group Phase II Team and the FANTOM Consortium"/>
        </authorList>
    </citation>
    <scope>NUCLEOTIDE SEQUENCE</scope>
    <source>
        <strain evidence="2">C57BL/6J</strain>
        <tissue evidence="2">Hypothalamus</tissue>
    </source>
</reference>
<evidence type="ECO:0000313" key="2">
    <source>
        <dbReference type="EMBL" id="BAC30126.1"/>
    </source>
</evidence>
<name>Q8CAH3_MOUSE</name>
<reference evidence="2" key="2">
    <citation type="journal article" date="2000" name="Genome Res.">
        <title>Normalization and subtraction of cap-trapper-selected cDNAs to prepare full-length cDNA libraries for rapid discovery of new genes.</title>
        <authorList>
            <person name="Carninci P."/>
            <person name="Shibata Y."/>
            <person name="Hayatsu N."/>
            <person name="Sugahara Y."/>
            <person name="Shibata K."/>
            <person name="Itoh M."/>
            <person name="Konno H."/>
            <person name="Okazaki Y."/>
            <person name="Muramatsu M."/>
            <person name="Hayashizaki Y."/>
        </authorList>
    </citation>
    <scope>NUCLEOTIDE SEQUENCE</scope>
    <source>
        <strain evidence="2">C57BL/6J</strain>
        <tissue evidence="2">Hypothalamus</tissue>
    </source>
</reference>
<protein>
    <submittedName>
        <fullName evidence="2">Uncharacterized protein</fullName>
    </submittedName>
</protein>
<dbReference type="AGR" id="MGI:3642156"/>
<accession>Q8CAH3</accession>
<evidence type="ECO:0000313" key="3">
    <source>
        <dbReference type="MGI" id="MGI:3642156"/>
    </source>
</evidence>
<dbReference type="MGI" id="MGI:3642156">
    <property type="gene designation" value="A230060F14Rik"/>
</dbReference>
<reference evidence="2" key="3">
    <citation type="journal article" date="2000" name="Genome Res.">
        <title>RIKEN integrated sequence analysis (RISA) system--384-format sequencing pipeline with 384 multicapillary sequencer.</title>
        <authorList>
            <person name="Shibata K."/>
            <person name="Itoh M."/>
            <person name="Aizawa K."/>
            <person name="Nagaoka S."/>
            <person name="Sasaki N."/>
            <person name="Carninci P."/>
            <person name="Konno H."/>
            <person name="Akiyama J."/>
            <person name="Nishi K."/>
            <person name="Kitsunai T."/>
            <person name="Tashiro H."/>
            <person name="Itoh M."/>
            <person name="Sumi N."/>
            <person name="Ishii Y."/>
            <person name="Nakamura S."/>
            <person name="Hazama M."/>
            <person name="Nishine T."/>
            <person name="Harada A."/>
            <person name="Yamamoto R."/>
            <person name="Matsumoto H."/>
            <person name="Sakaguchi S."/>
            <person name="Ikegami T."/>
            <person name="Kashiwagi K."/>
            <person name="Fujiwake S."/>
            <person name="Inoue K."/>
            <person name="Togawa Y."/>
            <person name="Izawa M."/>
            <person name="Ohara E."/>
            <person name="Watahiki M."/>
            <person name="Yoneda Y."/>
            <person name="Ishikawa T."/>
            <person name="Ozawa K."/>
            <person name="Tanaka T."/>
            <person name="Matsuura S."/>
            <person name="Kawai J."/>
            <person name="Okazaki Y."/>
            <person name="Muramatsu M."/>
            <person name="Inoue Y."/>
            <person name="Kira A."/>
            <person name="Hayashizaki Y."/>
        </authorList>
    </citation>
    <scope>NUCLEOTIDE SEQUENCE</scope>
    <source>
        <strain evidence="2">C57BL/6J</strain>
        <tissue evidence="2">Hypothalamus</tissue>
    </source>
</reference>
<reference evidence="2" key="7">
    <citation type="journal article" date="2005" name="Science">
        <title>The Transcriptional Landscape of the Mammalian Genome.</title>
        <authorList>
            <consortium name="The FANTOM Consortium"/>
            <consortium name="Riken Genome Exploration Research Group and Genome Science Group (Genome Network Project Core Group)"/>
        </authorList>
    </citation>
    <scope>NUCLEOTIDE SEQUENCE</scope>
    <source>
        <strain evidence="2">C57BL/6J</strain>
        <tissue evidence="2">Hypothalamus</tissue>
    </source>
</reference>
<feature type="non-terminal residue" evidence="2">
    <location>
        <position position="1"/>
    </location>
</feature>
<gene>
    <name evidence="3" type="primary">A230060F14Rik</name>
</gene>